<dbReference type="InterPro" id="IPR014617">
    <property type="entry name" value="YphA_Bacsu"/>
</dbReference>
<organism evidence="2 3">
    <name type="scientific">Pontibacillus salipaludis</name>
    <dbReference type="NCBI Taxonomy" id="1697394"/>
    <lineage>
        <taxon>Bacteria</taxon>
        <taxon>Bacillati</taxon>
        <taxon>Bacillota</taxon>
        <taxon>Bacilli</taxon>
        <taxon>Bacillales</taxon>
        <taxon>Bacillaceae</taxon>
        <taxon>Pontibacillus</taxon>
    </lineage>
</organism>
<evidence type="ECO:0000256" key="1">
    <source>
        <dbReference type="SAM" id="Phobius"/>
    </source>
</evidence>
<feature type="transmembrane region" description="Helical" evidence="1">
    <location>
        <begin position="29"/>
        <end position="46"/>
    </location>
</feature>
<feature type="transmembrane region" description="Helical" evidence="1">
    <location>
        <begin position="164"/>
        <end position="185"/>
    </location>
</feature>
<keyword evidence="1" id="KW-0472">Membrane</keyword>
<feature type="transmembrane region" description="Helical" evidence="1">
    <location>
        <begin position="129"/>
        <end position="152"/>
    </location>
</feature>
<evidence type="ECO:0000313" key="3">
    <source>
        <dbReference type="Proteomes" id="UP000642571"/>
    </source>
</evidence>
<dbReference type="EMBL" id="BMIN01000001">
    <property type="protein sequence ID" value="GGC99657.1"/>
    <property type="molecule type" value="Genomic_DNA"/>
</dbReference>
<protein>
    <submittedName>
        <fullName evidence="2">Uncharacterized protein</fullName>
    </submittedName>
</protein>
<dbReference type="Pfam" id="PF24124">
    <property type="entry name" value="YphA"/>
    <property type="match status" value="1"/>
</dbReference>
<feature type="transmembrane region" description="Helical" evidence="1">
    <location>
        <begin position="100"/>
        <end position="122"/>
    </location>
</feature>
<evidence type="ECO:0000313" key="2">
    <source>
        <dbReference type="EMBL" id="GGC99657.1"/>
    </source>
</evidence>
<feature type="transmembrane region" description="Helical" evidence="1">
    <location>
        <begin position="6"/>
        <end position="22"/>
    </location>
</feature>
<feature type="transmembrane region" description="Helical" evidence="1">
    <location>
        <begin position="76"/>
        <end position="94"/>
    </location>
</feature>
<name>A0ABQ1PMH6_9BACI</name>
<dbReference type="Proteomes" id="UP000642571">
    <property type="component" value="Unassembled WGS sequence"/>
</dbReference>
<keyword evidence="3" id="KW-1185">Reference proteome</keyword>
<gene>
    <name evidence="2" type="ORF">GCM10011389_03670</name>
</gene>
<accession>A0ABQ1PMH6</accession>
<proteinExistence type="predicted"/>
<keyword evidence="1" id="KW-0812">Transmembrane</keyword>
<comment type="caution">
    <text evidence="2">The sequence shown here is derived from an EMBL/GenBank/DDBJ whole genome shotgun (WGS) entry which is preliminary data.</text>
</comment>
<reference evidence="3" key="1">
    <citation type="journal article" date="2019" name="Int. J. Syst. Evol. Microbiol.">
        <title>The Global Catalogue of Microorganisms (GCM) 10K type strain sequencing project: providing services to taxonomists for standard genome sequencing and annotation.</title>
        <authorList>
            <consortium name="The Broad Institute Genomics Platform"/>
            <consortium name="The Broad Institute Genome Sequencing Center for Infectious Disease"/>
            <person name="Wu L."/>
            <person name="Ma J."/>
        </authorList>
    </citation>
    <scope>NUCLEOTIDE SEQUENCE [LARGE SCALE GENOMIC DNA]</scope>
    <source>
        <strain evidence="3">CGMCC 1.15353</strain>
    </source>
</reference>
<keyword evidence="1" id="KW-1133">Transmembrane helix</keyword>
<feature type="transmembrane region" description="Helical" evidence="1">
    <location>
        <begin position="52"/>
        <end position="69"/>
    </location>
</feature>
<sequence length="201" mass="22796">MDQGLIFFFFCWGLWVVVTFLMSKTRMRFVTGMYLLILLISSGFSWDFLQHSGSYAVVVILVFSMLLILNYQKVMYPTLVALFVSIGYTGMLFFEKVVPVWVMMPRIVILGVLSFVVVSILIESTFLRIAVWGFASVVGECVYALILSGYGYTEDVGDWAYLDVYSLVCSLVILNGGLVKVSEIFEQTVTNRIKRKVGFRS</sequence>